<protein>
    <submittedName>
        <fullName evidence="1">Uncharacterized protein</fullName>
    </submittedName>
</protein>
<reference evidence="1" key="1">
    <citation type="submission" date="2020-08" db="EMBL/GenBank/DDBJ databases">
        <title>Spodoptera exigua strain:BAW_Kor-Di-RS1 Genome sequencing and assembly.</title>
        <authorList>
            <person name="Kim J."/>
            <person name="Nam H.Y."/>
            <person name="Kwon M."/>
            <person name="Choi J.H."/>
            <person name="Cho S.R."/>
            <person name="Kim G.-H."/>
        </authorList>
    </citation>
    <scope>NUCLEOTIDE SEQUENCE</scope>
    <source>
        <strain evidence="1">BAW_Kor-Di-RS1</strain>
        <tissue evidence="1">Whole-body</tissue>
    </source>
</reference>
<evidence type="ECO:0000313" key="2">
    <source>
        <dbReference type="Proteomes" id="UP000648187"/>
    </source>
</evidence>
<comment type="caution">
    <text evidence="1">The sequence shown here is derived from an EMBL/GenBank/DDBJ whole genome shotgun (WGS) entry which is preliminary data.</text>
</comment>
<name>A0A835KXL6_SPOEX</name>
<evidence type="ECO:0000313" key="1">
    <source>
        <dbReference type="EMBL" id="KAF9407067.1"/>
    </source>
</evidence>
<dbReference type="InterPro" id="IPR022048">
    <property type="entry name" value="Envelope_fusion-like"/>
</dbReference>
<proteinExistence type="predicted"/>
<dbReference type="EMBL" id="JACKWZ010000510">
    <property type="protein sequence ID" value="KAF9407067.1"/>
    <property type="molecule type" value="Genomic_DNA"/>
</dbReference>
<gene>
    <name evidence="1" type="ORF">HW555_012786</name>
</gene>
<organism evidence="1 2">
    <name type="scientific">Spodoptera exigua</name>
    <name type="common">Beet armyworm</name>
    <name type="synonym">Noctua fulgens</name>
    <dbReference type="NCBI Taxonomy" id="7107"/>
    <lineage>
        <taxon>Eukaryota</taxon>
        <taxon>Metazoa</taxon>
        <taxon>Ecdysozoa</taxon>
        <taxon>Arthropoda</taxon>
        <taxon>Hexapoda</taxon>
        <taxon>Insecta</taxon>
        <taxon>Pterygota</taxon>
        <taxon>Neoptera</taxon>
        <taxon>Endopterygota</taxon>
        <taxon>Lepidoptera</taxon>
        <taxon>Glossata</taxon>
        <taxon>Ditrysia</taxon>
        <taxon>Noctuoidea</taxon>
        <taxon>Noctuidae</taxon>
        <taxon>Amphipyrinae</taxon>
        <taxon>Spodoptera</taxon>
    </lineage>
</organism>
<dbReference type="Proteomes" id="UP000648187">
    <property type="component" value="Unassembled WGS sequence"/>
</dbReference>
<accession>A0A835KXL6</accession>
<sequence>MAVEGKAIPSTAPSIIMGTKIALGKTWDEDSLGLVDERTPILNPLYPLHQECQPILNPLYPLHQECQPILNPLYPLHQECQPILNPLYPLHQECQPILNPLYPLHQECQPILNPLYPLHQECQPILNPLYPLHQECQPILNPLYPLHQECQPILNPLYPLHQECQPILKSSVSAVPSVSANSKISVSAVPKEPAYSNPTKSAVPRHQPTLNSLYPLYLKSQLVLNPPHPPRLRSQSILNPPNLLKLSTGQEFIKPLTNSSGIYFDPIGSLSLVDSYLSVVIPLKTSFINPHINNLHYILENSKSLCEESKVLDNVECNNLFLPLLTRFQDIKRDNEAISYLMSHQIKRSALLGVIGTLSKKLFGTMDEEDAIRYFSKDQIVFVLEIPLVKPQRFSLYHNLPCPVPYEANNPVSLLTVRWPGQLIQTTPFLAWTVRLTARCSSVARISLYDVPDRTMPEPGQFSPMGQNLNVPTTEKRTTDKDELLHININ</sequence>
<dbReference type="Pfam" id="PF12259">
    <property type="entry name" value="Baculo_F"/>
    <property type="match status" value="1"/>
</dbReference>
<dbReference type="AlphaFoldDB" id="A0A835KXL6"/>
<keyword evidence="2" id="KW-1185">Reference proteome</keyword>